<dbReference type="OrthoDB" id="117811at2157"/>
<feature type="region of interest" description="Disordered" evidence="1">
    <location>
        <begin position="122"/>
        <end position="144"/>
    </location>
</feature>
<gene>
    <name evidence="2" type="ordered locus">Mhun_1545</name>
</gene>
<evidence type="ECO:0000256" key="1">
    <source>
        <dbReference type="SAM" id="MobiDB-lite"/>
    </source>
</evidence>
<evidence type="ECO:0000313" key="2">
    <source>
        <dbReference type="EMBL" id="ABD41276.1"/>
    </source>
</evidence>
<proteinExistence type="predicted"/>
<dbReference type="RefSeq" id="WP_011448541.1">
    <property type="nucleotide sequence ID" value="NC_007796.1"/>
</dbReference>
<dbReference type="Proteomes" id="UP000001941">
    <property type="component" value="Chromosome"/>
</dbReference>
<name>Q2FNS9_METHJ</name>
<sequence>MSHQKQIITLSLSPEIINRLNHFATEQNMSIEDIAGDLLSQALNIKKHDITRIVSCDRKTASVPTDHEILREIIHRQDEEISWLRGQIARLSTLSPTTHVIRHEYPALIQDPRAAMQRPVLQETKSSVAEEKESEGSAIPPAPISVDDVQYSLSESGIESEELIPSGFAGPERAGDRMLRDSIGGVMDEILYTVSEAAAIAGESESVLLEYIADGFLPALRDGPVCRIRGIDLRRYMMSK</sequence>
<dbReference type="STRING" id="323259.Mhun_1545"/>
<protein>
    <submittedName>
        <fullName evidence="2">Uncharacterized protein</fullName>
    </submittedName>
</protein>
<accession>Q2FNS9</accession>
<dbReference type="EnsemblBacteria" id="ABD41276">
    <property type="protein sequence ID" value="ABD41276"/>
    <property type="gene ID" value="Mhun_1545"/>
</dbReference>
<dbReference type="HOGENOM" id="CLU_1154354_0_0_2"/>
<reference evidence="3" key="1">
    <citation type="journal article" date="2016" name="Stand. Genomic Sci.">
        <title>Complete genome sequence of Methanospirillum hungatei type strain JF1.</title>
        <authorList>
            <person name="Gunsalus R.P."/>
            <person name="Cook L.E."/>
            <person name="Crable B."/>
            <person name="Rohlin L."/>
            <person name="McDonald E."/>
            <person name="Mouttaki H."/>
            <person name="Sieber J.R."/>
            <person name="Poweleit N."/>
            <person name="Zhou H."/>
            <person name="Lapidus A.L."/>
            <person name="Daligault H.E."/>
            <person name="Land M."/>
            <person name="Gilna P."/>
            <person name="Ivanova N."/>
            <person name="Kyrpides N."/>
            <person name="Culley D.E."/>
            <person name="McInerney M.J."/>
        </authorList>
    </citation>
    <scope>NUCLEOTIDE SEQUENCE [LARGE SCALE GENOMIC DNA]</scope>
    <source>
        <strain evidence="3">ATCC 27890 / DSM 864 / NBRC 100397 / JF-1</strain>
    </source>
</reference>
<keyword evidence="3" id="KW-1185">Reference proteome</keyword>
<dbReference type="KEGG" id="mhu:Mhun_1545"/>
<dbReference type="GeneID" id="3923222"/>
<dbReference type="InParanoid" id="Q2FNS9"/>
<dbReference type="AlphaFoldDB" id="Q2FNS9"/>
<evidence type="ECO:0000313" key="3">
    <source>
        <dbReference type="Proteomes" id="UP000001941"/>
    </source>
</evidence>
<organism evidence="2 3">
    <name type="scientific">Methanospirillum hungatei JF-1 (strain ATCC 27890 / DSM 864 / NBRC 100397 / JF-1)</name>
    <dbReference type="NCBI Taxonomy" id="323259"/>
    <lineage>
        <taxon>Archaea</taxon>
        <taxon>Methanobacteriati</taxon>
        <taxon>Methanobacteriota</taxon>
        <taxon>Stenosarchaea group</taxon>
        <taxon>Methanomicrobia</taxon>
        <taxon>Methanomicrobiales</taxon>
        <taxon>Methanospirillaceae</taxon>
        <taxon>Methanospirillum</taxon>
    </lineage>
</organism>
<dbReference type="EMBL" id="CP000254">
    <property type="protein sequence ID" value="ABD41276.1"/>
    <property type="molecule type" value="Genomic_DNA"/>
</dbReference>